<dbReference type="SUPFAM" id="SSF55961">
    <property type="entry name" value="Bet v1-like"/>
    <property type="match status" value="1"/>
</dbReference>
<gene>
    <name evidence="2" type="ORF">NWFMUON74_02980</name>
</gene>
<accession>A0A7G1KD71</accession>
<feature type="region of interest" description="Disordered" evidence="1">
    <location>
        <begin position="1"/>
        <end position="40"/>
    </location>
</feature>
<dbReference type="Proteomes" id="UP000516173">
    <property type="component" value="Chromosome"/>
</dbReference>
<proteinExistence type="predicted"/>
<protein>
    <recommendedName>
        <fullName evidence="4">Coenzyme Q-binding protein COQ10 START domain-containing protein</fullName>
    </recommendedName>
</protein>
<sequence length="216" mass="23972">MLITSDRIPPLSLLRRPGAEAADRTTAAPRNTVPRTGCRTGGTVDVCCGPGDNRARSITGGGGHNMRTKTDHRFVIDLDPEQVMEALLAIDRIPEWSPSHKDVRVATYDDYGRPKKVYATVTPLGNSDRQVLEYDCTEDRIAWEVVESGAGGGGRGWFELEVTGEGTEVWYHCELQLPIPVPGILMKRSIARVNEEAVQNLIEFIEKFRFENYDVG</sequence>
<dbReference type="AlphaFoldDB" id="A0A7G1KD71"/>
<evidence type="ECO:0008006" key="4">
    <source>
        <dbReference type="Google" id="ProtNLM"/>
    </source>
</evidence>
<dbReference type="Gene3D" id="3.30.530.20">
    <property type="match status" value="1"/>
</dbReference>
<dbReference type="InterPro" id="IPR019587">
    <property type="entry name" value="Polyketide_cyclase/dehydratase"/>
</dbReference>
<reference evidence="2 3" key="1">
    <citation type="submission" date="2020-08" db="EMBL/GenBank/DDBJ databases">
        <title>Genome Sequencing of Nocardia wallacei strain FMUON74 and assembly.</title>
        <authorList>
            <person name="Toyokawa M."/>
            <person name="Uesaka K."/>
        </authorList>
    </citation>
    <scope>NUCLEOTIDE SEQUENCE [LARGE SCALE GENOMIC DNA]</scope>
    <source>
        <strain evidence="2 3">FMUON74</strain>
    </source>
</reference>
<dbReference type="Pfam" id="PF10604">
    <property type="entry name" value="Polyketide_cyc2"/>
    <property type="match status" value="1"/>
</dbReference>
<keyword evidence="3" id="KW-1185">Reference proteome</keyword>
<evidence type="ECO:0000256" key="1">
    <source>
        <dbReference type="SAM" id="MobiDB-lite"/>
    </source>
</evidence>
<name>A0A7G1KD71_9NOCA</name>
<dbReference type="PANTHER" id="PTHR39683">
    <property type="entry name" value="CONSERVED PROTEIN TB16.3"/>
    <property type="match status" value="1"/>
</dbReference>
<dbReference type="KEGG" id="nwl:NWFMUON74_02980"/>
<dbReference type="InterPro" id="IPR023393">
    <property type="entry name" value="START-like_dom_sf"/>
</dbReference>
<dbReference type="PANTHER" id="PTHR39683:SF4">
    <property type="entry name" value="COENZYME Q-BINDING PROTEIN COQ10 START DOMAIN-CONTAINING PROTEIN"/>
    <property type="match status" value="1"/>
</dbReference>
<evidence type="ECO:0000313" key="3">
    <source>
        <dbReference type="Proteomes" id="UP000516173"/>
    </source>
</evidence>
<dbReference type="EMBL" id="AP023396">
    <property type="protein sequence ID" value="BCK52526.1"/>
    <property type="molecule type" value="Genomic_DNA"/>
</dbReference>
<organism evidence="2 3">
    <name type="scientific">Nocardia wallacei</name>
    <dbReference type="NCBI Taxonomy" id="480035"/>
    <lineage>
        <taxon>Bacteria</taxon>
        <taxon>Bacillati</taxon>
        <taxon>Actinomycetota</taxon>
        <taxon>Actinomycetes</taxon>
        <taxon>Mycobacteriales</taxon>
        <taxon>Nocardiaceae</taxon>
        <taxon>Nocardia</taxon>
    </lineage>
</organism>
<evidence type="ECO:0000313" key="2">
    <source>
        <dbReference type="EMBL" id="BCK52526.1"/>
    </source>
</evidence>